<dbReference type="AlphaFoldDB" id="A0A1B6CDC2"/>
<dbReference type="PANTHER" id="PTHR47331:SF5">
    <property type="entry name" value="RIBONUCLEASE H"/>
    <property type="match status" value="1"/>
</dbReference>
<feature type="non-terminal residue" evidence="1">
    <location>
        <position position="207"/>
    </location>
</feature>
<proteinExistence type="predicted"/>
<dbReference type="PANTHER" id="PTHR47331">
    <property type="entry name" value="PHD-TYPE DOMAIN-CONTAINING PROTEIN"/>
    <property type="match status" value="1"/>
</dbReference>
<name>A0A1B6CDC2_9HEMI</name>
<organism evidence="1">
    <name type="scientific">Clastoptera arizonana</name>
    <name type="common">Arizona spittle bug</name>
    <dbReference type="NCBI Taxonomy" id="38151"/>
    <lineage>
        <taxon>Eukaryota</taxon>
        <taxon>Metazoa</taxon>
        <taxon>Ecdysozoa</taxon>
        <taxon>Arthropoda</taxon>
        <taxon>Hexapoda</taxon>
        <taxon>Insecta</taxon>
        <taxon>Pterygota</taxon>
        <taxon>Neoptera</taxon>
        <taxon>Paraneoptera</taxon>
        <taxon>Hemiptera</taxon>
        <taxon>Auchenorrhyncha</taxon>
        <taxon>Cercopoidea</taxon>
        <taxon>Clastopteridae</taxon>
        <taxon>Clastoptera</taxon>
    </lineage>
</organism>
<evidence type="ECO:0000313" key="1">
    <source>
        <dbReference type="EMBL" id="JAS11432.1"/>
    </source>
</evidence>
<reference evidence="1" key="1">
    <citation type="submission" date="2015-12" db="EMBL/GenBank/DDBJ databases">
        <title>De novo transcriptome assembly of four potential Pierce s Disease insect vectors from Arizona vineyards.</title>
        <authorList>
            <person name="Tassone E.E."/>
        </authorList>
    </citation>
    <scope>NUCLEOTIDE SEQUENCE</scope>
</reference>
<gene>
    <name evidence="1" type="ORF">g.1487</name>
</gene>
<feature type="non-terminal residue" evidence="1">
    <location>
        <position position="1"/>
    </location>
</feature>
<protein>
    <recommendedName>
        <fullName evidence="2">Peptidase aspartic putative domain-containing protein</fullName>
    </recommendedName>
</protein>
<evidence type="ECO:0008006" key="2">
    <source>
        <dbReference type="Google" id="ProtNLM"/>
    </source>
</evidence>
<dbReference type="EMBL" id="GEDC01025866">
    <property type="protein sequence ID" value="JAS11432.1"/>
    <property type="molecule type" value="Transcribed_RNA"/>
</dbReference>
<sequence>GLPTIQKTRLGWIVGGRTSYAPQGQTERLTFLSTTERISSQLERFWNVEEVVDKKHLTSEESACEAHYLQHTRREEDGRFTVLMPLHTDPSELGSSKETAQRRFLQVEKRLERDANLKKQYSGFMKEYEDLKHMERSSESESEGKVEYYLPHHPVLKTCSSTTKLRVVFDASAKTTSGKSLNDIQMIGPTVQSDLFSILLRFRQHTF</sequence>
<accession>A0A1B6CDC2</accession>